<protein>
    <submittedName>
        <fullName evidence="4">UDP-N-acetylglucosamine pyrophosphorylase</fullName>
    </submittedName>
</protein>
<dbReference type="InterPro" id="IPR029044">
    <property type="entry name" value="Nucleotide-diphossugar_trans"/>
</dbReference>
<feature type="domain" description="MobA-like NTP transferase" evidence="3">
    <location>
        <begin position="6"/>
        <end position="130"/>
    </location>
</feature>
<evidence type="ECO:0000259" key="3">
    <source>
        <dbReference type="Pfam" id="PF12804"/>
    </source>
</evidence>
<gene>
    <name evidence="4" type="ORF">M666_18910</name>
</gene>
<accession>A0AAU8RLV3</accession>
<dbReference type="SUPFAM" id="SSF53448">
    <property type="entry name" value="Nucleotide-diphospho-sugar transferases"/>
    <property type="match status" value="1"/>
</dbReference>
<proteinExistence type="predicted"/>
<dbReference type="InterPro" id="IPR050065">
    <property type="entry name" value="GlmU-like"/>
</dbReference>
<evidence type="ECO:0000313" key="5">
    <source>
        <dbReference type="Proteomes" id="UP000030786"/>
    </source>
</evidence>
<name>A0AAU8RLV3_9FLAO</name>
<dbReference type="AlphaFoldDB" id="A0AAU8RLV3"/>
<reference evidence="4 5" key="1">
    <citation type="journal article" date="2014" name="Environ. Microbiol.">
        <title>Contrasting genomic patterns and infection strategies of two co-existing Bacteroidetes podovirus genera.</title>
        <authorList>
            <person name="Holmfeldt K."/>
            <person name="Howard-Varona C."/>
            <person name="Solonenko N."/>
            <person name="Sullivan M.B."/>
        </authorList>
    </citation>
    <scope>NUCLEOTIDE SEQUENCE [LARGE SCALE GENOMIC DNA]</scope>
    <source>
        <strain evidence="4 5">18</strain>
    </source>
</reference>
<evidence type="ECO:0000256" key="1">
    <source>
        <dbReference type="ARBA" id="ARBA00022679"/>
    </source>
</evidence>
<dbReference type="EMBL" id="CP009976">
    <property type="protein sequence ID" value="AIZ43851.1"/>
    <property type="molecule type" value="Genomic_DNA"/>
</dbReference>
<dbReference type="GO" id="GO:0016779">
    <property type="term" value="F:nucleotidyltransferase activity"/>
    <property type="evidence" value="ECO:0007669"/>
    <property type="project" value="UniProtKB-KW"/>
</dbReference>
<dbReference type="PANTHER" id="PTHR43584">
    <property type="entry name" value="NUCLEOTIDYL TRANSFERASE"/>
    <property type="match status" value="1"/>
</dbReference>
<keyword evidence="2" id="KW-0548">Nucleotidyltransferase</keyword>
<dbReference type="Gene3D" id="3.90.550.10">
    <property type="entry name" value="Spore Coat Polysaccharide Biosynthesis Protein SpsA, Chain A"/>
    <property type="match status" value="1"/>
</dbReference>
<dbReference type="Pfam" id="PF12804">
    <property type="entry name" value="NTP_transf_3"/>
    <property type="match status" value="1"/>
</dbReference>
<dbReference type="InterPro" id="IPR025877">
    <property type="entry name" value="MobA-like_NTP_Trfase"/>
</dbReference>
<keyword evidence="1" id="KW-0808">Transferase</keyword>
<evidence type="ECO:0000256" key="2">
    <source>
        <dbReference type="ARBA" id="ARBA00022695"/>
    </source>
</evidence>
<evidence type="ECO:0000313" key="4">
    <source>
        <dbReference type="EMBL" id="AIZ43851.1"/>
    </source>
</evidence>
<dbReference type="CDD" id="cd02523">
    <property type="entry name" value="PC_cytidylyltransferase"/>
    <property type="match status" value="1"/>
</dbReference>
<dbReference type="PANTHER" id="PTHR43584:SF8">
    <property type="entry name" value="N-ACETYLMURAMATE ALPHA-1-PHOSPHATE URIDYLYLTRANSFERASE"/>
    <property type="match status" value="1"/>
</dbReference>
<organism evidence="4 5">
    <name type="scientific">Cellulophaga baltica 18</name>
    <dbReference type="NCBI Taxonomy" id="1348584"/>
    <lineage>
        <taxon>Bacteria</taxon>
        <taxon>Pseudomonadati</taxon>
        <taxon>Bacteroidota</taxon>
        <taxon>Flavobacteriia</taxon>
        <taxon>Flavobacteriales</taxon>
        <taxon>Flavobacteriaceae</taxon>
        <taxon>Cellulophaga</taxon>
    </lineage>
</organism>
<dbReference type="Proteomes" id="UP000030786">
    <property type="component" value="Chromosome"/>
</dbReference>
<sequence length="229" mass="25839">MIMKIVILAAGMGSRLGNPFPKPLTPLVNGKSIMQMQVDNINSYYSVEDINVVVGFKKDLIMERFPEVSYIYNPLFDTTNTSKSLLRALRKFKDKSVLWMNGDVVFDEKLFDVLNPFIKKKQSFVAVNTSKVADEEVKYTLENGFIKELSKTVKGGLGEAVGINYIASKDINSFIARLEECDANDYFERGIEIAIEKDGLEVCAVDISQFNCMEVDFQEDLDNANKLLE</sequence>
<dbReference type="KEGG" id="cbat:M666_18910"/>